<evidence type="ECO:0000256" key="1">
    <source>
        <dbReference type="ARBA" id="ARBA00022741"/>
    </source>
</evidence>
<keyword evidence="1" id="KW-0547">Nucleotide-binding</keyword>
<keyword evidence="7" id="KW-1185">Reference proteome</keyword>
<evidence type="ECO:0000313" key="6">
    <source>
        <dbReference type="EMBL" id="GCC50863.1"/>
    </source>
</evidence>
<protein>
    <submittedName>
        <fullName evidence="6">MoxR family ATPase</fullName>
    </submittedName>
</protein>
<dbReference type="InterPro" id="IPR027417">
    <property type="entry name" value="P-loop_NTPase"/>
</dbReference>
<dbReference type="Gene3D" id="3.40.50.300">
    <property type="entry name" value="P-loop containing nucleotide triphosphate hydrolases"/>
    <property type="match status" value="1"/>
</dbReference>
<evidence type="ECO:0000259" key="4">
    <source>
        <dbReference type="Pfam" id="PF07726"/>
    </source>
</evidence>
<organism evidence="6 7">
    <name type="scientific">Chryseotalea sanaruensis</name>
    <dbReference type="NCBI Taxonomy" id="2482724"/>
    <lineage>
        <taxon>Bacteria</taxon>
        <taxon>Pseudomonadati</taxon>
        <taxon>Bacteroidota</taxon>
        <taxon>Cytophagia</taxon>
        <taxon>Cytophagales</taxon>
        <taxon>Chryseotaleaceae</taxon>
        <taxon>Chryseotalea</taxon>
    </lineage>
</organism>
<dbReference type="InterPro" id="IPR041628">
    <property type="entry name" value="ChlI/MoxR_AAA_lid"/>
</dbReference>
<feature type="domain" description="ATPase AAA-3" evidence="4">
    <location>
        <begin position="47"/>
        <end position="177"/>
    </location>
</feature>
<evidence type="ECO:0000259" key="5">
    <source>
        <dbReference type="Pfam" id="PF17863"/>
    </source>
</evidence>
<proteinExistence type="inferred from homology"/>
<dbReference type="PANTHER" id="PTHR42759">
    <property type="entry name" value="MOXR FAMILY PROTEIN"/>
    <property type="match status" value="1"/>
</dbReference>
<accession>A0A401U7J9</accession>
<dbReference type="CDD" id="cd00009">
    <property type="entry name" value="AAA"/>
    <property type="match status" value="1"/>
</dbReference>
<feature type="domain" description="ChlI/MoxR AAA lid" evidence="5">
    <location>
        <begin position="253"/>
        <end position="320"/>
    </location>
</feature>
<dbReference type="InterPro" id="IPR050764">
    <property type="entry name" value="CbbQ/NirQ/NorQ/GpvN"/>
</dbReference>
<name>A0A401U7J9_9BACT</name>
<dbReference type="InterPro" id="IPR011703">
    <property type="entry name" value="ATPase_AAA-3"/>
</dbReference>
<dbReference type="EMBL" id="BHXQ01000002">
    <property type="protein sequence ID" value="GCC50863.1"/>
    <property type="molecule type" value="Genomic_DNA"/>
</dbReference>
<dbReference type="GO" id="GO:0005524">
    <property type="term" value="F:ATP binding"/>
    <property type="evidence" value="ECO:0007669"/>
    <property type="project" value="UniProtKB-KW"/>
</dbReference>
<evidence type="ECO:0000256" key="3">
    <source>
        <dbReference type="ARBA" id="ARBA00061607"/>
    </source>
</evidence>
<evidence type="ECO:0000313" key="7">
    <source>
        <dbReference type="Proteomes" id="UP000288227"/>
    </source>
</evidence>
<reference evidence="6 7" key="1">
    <citation type="submission" date="2018-11" db="EMBL/GenBank/DDBJ databases">
        <title>Chryseotalea sanarue gen. nov., sp., nov., a member of the family Cytophagaceae, isolated from a brackish lake in Hamamatsu Japan.</title>
        <authorList>
            <person name="Maejima Y."/>
            <person name="Iino T."/>
            <person name="Muraguchi Y."/>
            <person name="Fukuda K."/>
            <person name="Ohkuma M."/>
            <person name="Moriuchi R."/>
            <person name="Dohra H."/>
            <person name="Kimbara K."/>
            <person name="Shintani M."/>
        </authorList>
    </citation>
    <scope>NUCLEOTIDE SEQUENCE [LARGE SCALE GENOMIC DNA]</scope>
    <source>
        <strain evidence="6 7">Ys</strain>
    </source>
</reference>
<dbReference type="Pfam" id="PF07726">
    <property type="entry name" value="AAA_3"/>
    <property type="match status" value="1"/>
</dbReference>
<dbReference type="Gene3D" id="1.10.8.80">
    <property type="entry name" value="Magnesium chelatase subunit I, C-Terminal domain"/>
    <property type="match status" value="1"/>
</dbReference>
<keyword evidence="2" id="KW-0067">ATP-binding</keyword>
<dbReference type="GO" id="GO:0016887">
    <property type="term" value="F:ATP hydrolysis activity"/>
    <property type="evidence" value="ECO:0007669"/>
    <property type="project" value="InterPro"/>
</dbReference>
<dbReference type="OrthoDB" id="9808397at2"/>
<dbReference type="PIRSF" id="PIRSF002849">
    <property type="entry name" value="AAA_ATPase_chaperone_MoxR_prd"/>
    <property type="match status" value="1"/>
</dbReference>
<dbReference type="SUPFAM" id="SSF52540">
    <property type="entry name" value="P-loop containing nucleoside triphosphate hydrolases"/>
    <property type="match status" value="1"/>
</dbReference>
<dbReference type="Proteomes" id="UP000288227">
    <property type="component" value="Unassembled WGS sequence"/>
</dbReference>
<evidence type="ECO:0000256" key="2">
    <source>
        <dbReference type="ARBA" id="ARBA00022840"/>
    </source>
</evidence>
<dbReference type="AlphaFoldDB" id="A0A401U7J9"/>
<comment type="caution">
    <text evidence="6">The sequence shown here is derived from an EMBL/GenBank/DDBJ whole genome shotgun (WGS) entry which is preliminary data.</text>
</comment>
<dbReference type="RefSeq" id="WP_127121522.1">
    <property type="nucleotide sequence ID" value="NZ_BHXQ01000002.1"/>
</dbReference>
<gene>
    <name evidence="6" type="ORF">SanaruYs_10820</name>
</gene>
<comment type="similarity">
    <text evidence="3">Belongs to the MoxR family.</text>
</comment>
<dbReference type="PANTHER" id="PTHR42759:SF1">
    <property type="entry name" value="MAGNESIUM-CHELATASE SUBUNIT CHLD"/>
    <property type="match status" value="1"/>
</dbReference>
<dbReference type="Pfam" id="PF17863">
    <property type="entry name" value="AAA_lid_2"/>
    <property type="match status" value="1"/>
</dbReference>
<sequence length="329" mass="37122">MSLTASSEIHQEHKAKIKQVLDEVGKVVVGQEYMVNRLLVGLFTNGHILLEGVPGLAKTLTVSTLAQVLHLDFSRIQFTPDLLPADLVGTMIYNQREGKFEVKKGPIFANIILADEINRSPAKVQSALLEAMQEKQVTIGETTFTLDKPFLVLATQNPVDQEGTYSLPEAQVDRFMMKVSVDYPTKEQELEVMRRISNMKFDFTVNTVLTKEDIFSVREQVNKVKISESLERYIIELVFATRKPKEYKLDEQAQYIQFGASPRASINLNLAAKAVAYFEGRDYVLPEDIKEVALDVMNHRIILNYEAEADSVKTTDIIKAILNKVPISK</sequence>
<dbReference type="FunFam" id="3.40.50.300:FF:000640">
    <property type="entry name" value="MoxR family ATPase"/>
    <property type="match status" value="1"/>
</dbReference>